<dbReference type="PROSITE" id="PS00571">
    <property type="entry name" value="AMIDASES"/>
    <property type="match status" value="1"/>
</dbReference>
<dbReference type="GO" id="GO:0003824">
    <property type="term" value="F:catalytic activity"/>
    <property type="evidence" value="ECO:0007669"/>
    <property type="project" value="InterPro"/>
</dbReference>
<dbReference type="Gene3D" id="3.90.1300.10">
    <property type="entry name" value="Amidase signature (AS) domain"/>
    <property type="match status" value="1"/>
</dbReference>
<dbReference type="PANTHER" id="PTHR11895">
    <property type="entry name" value="TRANSAMIDASE"/>
    <property type="match status" value="1"/>
</dbReference>
<dbReference type="InterPro" id="IPR020556">
    <property type="entry name" value="Amidase_CS"/>
</dbReference>
<dbReference type="InterPro" id="IPR023631">
    <property type="entry name" value="Amidase_dom"/>
</dbReference>
<dbReference type="InterPro" id="IPR036928">
    <property type="entry name" value="AS_sf"/>
</dbReference>
<feature type="non-terminal residue" evidence="2">
    <location>
        <position position="189"/>
    </location>
</feature>
<sequence length="189" mass="19541">MQACLDRIDAVDDQVNAFMSIDRDGALGQADAADAALAKGDTHAGQPLLGVPISLKDLFCAKGQPANCSSKILGDFRSPYDGTVIRKLREAGAVLFGRLNMDEFAMGSSTENSAFGRSKNPWDLERVPGGSSGGCAAAVAAQECFASIGTDTGGSIRQPAALCGCVGLKPTYGRVSRYGVVAFASSLDQ</sequence>
<dbReference type="Pfam" id="PF01425">
    <property type="entry name" value="Amidase"/>
    <property type="match status" value="1"/>
</dbReference>
<dbReference type="EMBL" id="UINC01023321">
    <property type="protein sequence ID" value="SVA94754.1"/>
    <property type="molecule type" value="Genomic_DNA"/>
</dbReference>
<evidence type="ECO:0000313" key="2">
    <source>
        <dbReference type="EMBL" id="SVA94754.1"/>
    </source>
</evidence>
<dbReference type="AlphaFoldDB" id="A0A382A073"/>
<dbReference type="SUPFAM" id="SSF75304">
    <property type="entry name" value="Amidase signature (AS) enzymes"/>
    <property type="match status" value="1"/>
</dbReference>
<protein>
    <recommendedName>
        <fullName evidence="1">Amidase domain-containing protein</fullName>
    </recommendedName>
</protein>
<evidence type="ECO:0000259" key="1">
    <source>
        <dbReference type="Pfam" id="PF01425"/>
    </source>
</evidence>
<dbReference type="PANTHER" id="PTHR11895:SF151">
    <property type="entry name" value="GLUTAMYL-TRNA(GLN) AMIDOTRANSFERASE SUBUNIT A"/>
    <property type="match status" value="1"/>
</dbReference>
<gene>
    <name evidence="2" type="ORF">METZ01_LOCUS147608</name>
</gene>
<feature type="domain" description="Amidase" evidence="1">
    <location>
        <begin position="2"/>
        <end position="189"/>
    </location>
</feature>
<proteinExistence type="predicted"/>
<name>A0A382A073_9ZZZZ</name>
<organism evidence="2">
    <name type="scientific">marine metagenome</name>
    <dbReference type="NCBI Taxonomy" id="408172"/>
    <lineage>
        <taxon>unclassified sequences</taxon>
        <taxon>metagenomes</taxon>
        <taxon>ecological metagenomes</taxon>
    </lineage>
</organism>
<reference evidence="2" key="1">
    <citation type="submission" date="2018-05" db="EMBL/GenBank/DDBJ databases">
        <authorList>
            <person name="Lanie J.A."/>
            <person name="Ng W.-L."/>
            <person name="Kazmierczak K.M."/>
            <person name="Andrzejewski T.M."/>
            <person name="Davidsen T.M."/>
            <person name="Wayne K.J."/>
            <person name="Tettelin H."/>
            <person name="Glass J.I."/>
            <person name="Rusch D."/>
            <person name="Podicherti R."/>
            <person name="Tsui H.-C.T."/>
            <person name="Winkler M.E."/>
        </authorList>
    </citation>
    <scope>NUCLEOTIDE SEQUENCE</scope>
</reference>
<accession>A0A382A073</accession>
<dbReference type="InterPro" id="IPR000120">
    <property type="entry name" value="Amidase"/>
</dbReference>